<reference evidence="2 3" key="1">
    <citation type="submission" date="2018-09" db="EMBL/GenBank/DDBJ databases">
        <title>YIM PH 21725 draft genome.</title>
        <authorList>
            <person name="Miao C."/>
        </authorList>
    </citation>
    <scope>NUCLEOTIDE SEQUENCE [LARGE SCALE GENOMIC DNA]</scope>
    <source>
        <strain evidence="3">YIM PH21725</strain>
    </source>
</reference>
<gene>
    <name evidence="2" type="ORF">D5S19_18895</name>
</gene>
<evidence type="ECO:0000313" key="2">
    <source>
        <dbReference type="EMBL" id="RJQ83874.1"/>
    </source>
</evidence>
<organism evidence="2 3">
    <name type="scientific">Amycolatopsis panacis</name>
    <dbReference type="NCBI Taxonomy" id="2340917"/>
    <lineage>
        <taxon>Bacteria</taxon>
        <taxon>Bacillati</taxon>
        <taxon>Actinomycetota</taxon>
        <taxon>Actinomycetes</taxon>
        <taxon>Pseudonocardiales</taxon>
        <taxon>Pseudonocardiaceae</taxon>
        <taxon>Amycolatopsis</taxon>
    </lineage>
</organism>
<comment type="caution">
    <text evidence="2">The sequence shown here is derived from an EMBL/GenBank/DDBJ whole genome shotgun (WGS) entry which is preliminary data.</text>
</comment>
<keyword evidence="3" id="KW-1185">Reference proteome</keyword>
<dbReference type="AlphaFoldDB" id="A0A419I261"/>
<evidence type="ECO:0000256" key="1">
    <source>
        <dbReference type="SAM" id="MobiDB-lite"/>
    </source>
</evidence>
<evidence type="ECO:0000313" key="3">
    <source>
        <dbReference type="Proteomes" id="UP000285112"/>
    </source>
</evidence>
<protein>
    <submittedName>
        <fullName evidence="2">Uncharacterized protein</fullName>
    </submittedName>
</protein>
<accession>A0A419I261</accession>
<dbReference type="EMBL" id="QZFV01000091">
    <property type="protein sequence ID" value="RJQ83874.1"/>
    <property type="molecule type" value="Genomic_DNA"/>
</dbReference>
<sequence>MRKKLRISAVWARILVSVVRAAERTGEARMTSAETSRVSRCRTAPRSSEDPAHPEFGSLGRFP</sequence>
<proteinExistence type="predicted"/>
<dbReference type="Proteomes" id="UP000285112">
    <property type="component" value="Unassembled WGS sequence"/>
</dbReference>
<feature type="region of interest" description="Disordered" evidence="1">
    <location>
        <begin position="26"/>
        <end position="63"/>
    </location>
</feature>
<name>A0A419I261_9PSEU</name>